<evidence type="ECO:0000256" key="1">
    <source>
        <dbReference type="ARBA" id="ARBA00022741"/>
    </source>
</evidence>
<name>A0A919VPV0_9ACTN</name>
<evidence type="ECO:0000256" key="3">
    <source>
        <dbReference type="SAM" id="MobiDB-lite"/>
    </source>
</evidence>
<keyword evidence="2" id="KW-0067">ATP-binding</keyword>
<proteinExistence type="predicted"/>
<dbReference type="SUPFAM" id="SSF52540">
    <property type="entry name" value="P-loop containing nucleoside triphosphate hydrolases"/>
    <property type="match status" value="1"/>
</dbReference>
<dbReference type="SUPFAM" id="SSF48452">
    <property type="entry name" value="TPR-like"/>
    <property type="match status" value="2"/>
</dbReference>
<feature type="region of interest" description="Disordered" evidence="3">
    <location>
        <begin position="785"/>
        <end position="804"/>
    </location>
</feature>
<dbReference type="InterPro" id="IPR011990">
    <property type="entry name" value="TPR-like_helical_dom_sf"/>
</dbReference>
<dbReference type="CDD" id="cd06170">
    <property type="entry name" value="LuxR_C_like"/>
    <property type="match status" value="1"/>
</dbReference>
<dbReference type="PROSITE" id="PS50043">
    <property type="entry name" value="HTH_LUXR_2"/>
    <property type="match status" value="1"/>
</dbReference>
<dbReference type="PANTHER" id="PTHR16305:SF35">
    <property type="entry name" value="TRANSCRIPTIONAL ACTIVATOR DOMAIN"/>
    <property type="match status" value="1"/>
</dbReference>
<dbReference type="EMBL" id="BOQL01000049">
    <property type="protein sequence ID" value="GIM74244.1"/>
    <property type="molecule type" value="Genomic_DNA"/>
</dbReference>
<dbReference type="Gene3D" id="1.25.40.10">
    <property type="entry name" value="Tetratricopeptide repeat domain"/>
    <property type="match status" value="1"/>
</dbReference>
<protein>
    <submittedName>
        <fullName evidence="5">LuxR family transcriptional regulator</fullName>
    </submittedName>
</protein>
<sequence length="869" mass="91615">MPRGRASVRSAAMELLERGGALAELDALLAETAGGGRIAVVSGEAGAGKSSLATAFAAAAGSRAWVLWGACDPLLTPRALGPLHDIARQVGGALRERMAAGERGAVFDALLDALDGPRQRRRPVVVMEDLHWADEATLDLVAFLGRRLALCRVLLVLTYRDDEVGPDHQLRTVLAGLPRPLVRRFPLAPLSVEAVGELARRAGRASSPVYAVTGGNPLLVTEVLAAADSAVPATVRDLVLSRLSALSPPGREAARFVSVVPSQAEPALLASRGAGVEECLAGGVLGATADGVAFRHELLRRAVEQELSPVRRAALHADVLAQLTGRAGVDPARLVHHAHHAGDAAAVLRWAPVAAVRAAAVGAHKQAAAHYELALRHAGGASAAERADLLEAYATAGYLAGQIVAALEARRQALSLREQAGDTVRIGENLRWLSRLSWWRGHTGQARLTGERAVEVLESIPPGPQLAMAYSNLSQLHMLAGEVSAIEWGERAIALARRFGDLDTEVHALVNVGSTRMEHDFAVGGAELERAHALAAAAGLDDHATRSLANKACQAVEWCDFDVAEDVLRRVLDFAEARDLDGYVKHLLGYRAEMLLARGDWAGAQADAETALSGPEHPGPSRSTARVALGRLRSRRGGPDAADILLRAAGPAYEADEVQFVGPVATALAEHYWIAGDPARAAAEARRGYAVAVRVGHPWFAGQLAYWQWRAGEPIAVTELIALPYRLLIEGDWRGAAADWAGRGCAYARAEALSCGDDEAVAEALRIVDGLGAAGTARRLRAELRDRGAKVPRGPRASTTAHPTGLTARQREVLMLLAEGLSNADIAARLTLSAKTVDHHVSAVLGKLGVPSRGQAAVAARRLGLLAPR</sequence>
<dbReference type="InterPro" id="IPR041664">
    <property type="entry name" value="AAA_16"/>
</dbReference>
<dbReference type="GO" id="GO:0004016">
    <property type="term" value="F:adenylate cyclase activity"/>
    <property type="evidence" value="ECO:0007669"/>
    <property type="project" value="TreeGrafter"/>
</dbReference>
<dbReference type="Pfam" id="PF00196">
    <property type="entry name" value="GerE"/>
    <property type="match status" value="1"/>
</dbReference>
<evidence type="ECO:0000259" key="4">
    <source>
        <dbReference type="PROSITE" id="PS50043"/>
    </source>
</evidence>
<accession>A0A919VPV0</accession>
<reference evidence="5" key="1">
    <citation type="submission" date="2021-03" db="EMBL/GenBank/DDBJ databases">
        <title>Whole genome shotgun sequence of Actinoplanes auranticolor NBRC 12245.</title>
        <authorList>
            <person name="Komaki H."/>
            <person name="Tamura T."/>
        </authorList>
    </citation>
    <scope>NUCLEOTIDE SEQUENCE</scope>
    <source>
        <strain evidence="5">NBRC 12245</strain>
    </source>
</reference>
<dbReference type="Gene3D" id="1.10.10.10">
    <property type="entry name" value="Winged helix-like DNA-binding domain superfamily/Winged helix DNA-binding domain"/>
    <property type="match status" value="1"/>
</dbReference>
<keyword evidence="6" id="KW-1185">Reference proteome</keyword>
<comment type="caution">
    <text evidence="5">The sequence shown here is derived from an EMBL/GenBank/DDBJ whole genome shotgun (WGS) entry which is preliminary data.</text>
</comment>
<organism evidence="5 6">
    <name type="scientific">Actinoplanes auranticolor</name>
    <dbReference type="NCBI Taxonomy" id="47988"/>
    <lineage>
        <taxon>Bacteria</taxon>
        <taxon>Bacillati</taxon>
        <taxon>Actinomycetota</taxon>
        <taxon>Actinomycetes</taxon>
        <taxon>Micromonosporales</taxon>
        <taxon>Micromonosporaceae</taxon>
        <taxon>Actinoplanes</taxon>
    </lineage>
</organism>
<evidence type="ECO:0000313" key="6">
    <source>
        <dbReference type="Proteomes" id="UP000681340"/>
    </source>
</evidence>
<evidence type="ECO:0000256" key="2">
    <source>
        <dbReference type="ARBA" id="ARBA00022840"/>
    </source>
</evidence>
<dbReference type="InterPro" id="IPR016032">
    <property type="entry name" value="Sig_transdc_resp-reg_C-effctor"/>
</dbReference>
<dbReference type="GO" id="GO:0005524">
    <property type="term" value="F:ATP binding"/>
    <property type="evidence" value="ECO:0007669"/>
    <property type="project" value="UniProtKB-KW"/>
</dbReference>
<dbReference type="InterPro" id="IPR027417">
    <property type="entry name" value="P-loop_NTPase"/>
</dbReference>
<dbReference type="Proteomes" id="UP000681340">
    <property type="component" value="Unassembled WGS sequence"/>
</dbReference>
<dbReference type="PANTHER" id="PTHR16305">
    <property type="entry name" value="TESTICULAR SOLUBLE ADENYLYL CYCLASE"/>
    <property type="match status" value="1"/>
</dbReference>
<dbReference type="PRINTS" id="PR00038">
    <property type="entry name" value="HTHLUXR"/>
</dbReference>
<dbReference type="Pfam" id="PF13191">
    <property type="entry name" value="AAA_16"/>
    <property type="match status" value="1"/>
</dbReference>
<dbReference type="AlphaFoldDB" id="A0A919VPV0"/>
<dbReference type="InterPro" id="IPR036388">
    <property type="entry name" value="WH-like_DNA-bd_sf"/>
</dbReference>
<feature type="domain" description="HTH luxR-type" evidence="4">
    <location>
        <begin position="799"/>
        <end position="864"/>
    </location>
</feature>
<dbReference type="InterPro" id="IPR000792">
    <property type="entry name" value="Tscrpt_reg_LuxR_C"/>
</dbReference>
<dbReference type="Gene3D" id="3.40.50.300">
    <property type="entry name" value="P-loop containing nucleotide triphosphate hydrolases"/>
    <property type="match status" value="1"/>
</dbReference>
<gene>
    <name evidence="5" type="ORF">Aau02nite_60020</name>
</gene>
<dbReference type="PROSITE" id="PS00622">
    <property type="entry name" value="HTH_LUXR_1"/>
    <property type="match status" value="1"/>
</dbReference>
<evidence type="ECO:0000313" key="5">
    <source>
        <dbReference type="EMBL" id="GIM74244.1"/>
    </source>
</evidence>
<dbReference type="GO" id="GO:0006355">
    <property type="term" value="P:regulation of DNA-templated transcription"/>
    <property type="evidence" value="ECO:0007669"/>
    <property type="project" value="InterPro"/>
</dbReference>
<keyword evidence="1" id="KW-0547">Nucleotide-binding</keyword>
<dbReference type="SMART" id="SM00421">
    <property type="entry name" value="HTH_LUXR"/>
    <property type="match status" value="1"/>
</dbReference>
<dbReference type="SUPFAM" id="SSF46894">
    <property type="entry name" value="C-terminal effector domain of the bipartite response regulators"/>
    <property type="match status" value="1"/>
</dbReference>
<dbReference type="GO" id="GO:0005737">
    <property type="term" value="C:cytoplasm"/>
    <property type="evidence" value="ECO:0007669"/>
    <property type="project" value="TreeGrafter"/>
</dbReference>
<dbReference type="GO" id="GO:0003677">
    <property type="term" value="F:DNA binding"/>
    <property type="evidence" value="ECO:0007669"/>
    <property type="project" value="InterPro"/>
</dbReference>